<comment type="caution">
    <text evidence="1">The sequence shown here is derived from an EMBL/GenBank/DDBJ whole genome shotgun (WGS) entry which is preliminary data.</text>
</comment>
<sequence length="251" mass="28601">MSRDADANDLVSTFFHFASQYVFRSRAADMLGAIALMYRQPIEARFGDMSLIRTTKEDARTEDAARLKLALQKSTARSRSTRARSAHSLATTLNCLHPATHRIVFTYIRSLNLLNDGYAEEFVTALDGIVSVAMQMVCATTGAARIDRKELADRYLRPDEHFELVLLNQMRSSFGAHPSVGKWADFGEIFEDDIEHVHNVVVRLICALARDPHLQHVERSPKSWSSWFGENCLHLWNSVWFENVPPTRIRH</sequence>
<organism evidence="1 2">
    <name type="scientific">Archangium gephyra</name>
    <dbReference type="NCBI Taxonomy" id="48"/>
    <lineage>
        <taxon>Bacteria</taxon>
        <taxon>Pseudomonadati</taxon>
        <taxon>Myxococcota</taxon>
        <taxon>Myxococcia</taxon>
        <taxon>Myxococcales</taxon>
        <taxon>Cystobacterineae</taxon>
        <taxon>Archangiaceae</taxon>
        <taxon>Archangium</taxon>
    </lineage>
</organism>
<proteinExistence type="predicted"/>
<dbReference type="EMBL" id="QFQP01000025">
    <property type="protein sequence ID" value="PZR08455.1"/>
    <property type="molecule type" value="Genomic_DNA"/>
</dbReference>
<evidence type="ECO:0000313" key="1">
    <source>
        <dbReference type="EMBL" id="PZR08455.1"/>
    </source>
</evidence>
<evidence type="ECO:0000313" key="2">
    <source>
        <dbReference type="Proteomes" id="UP000249061"/>
    </source>
</evidence>
<name>A0A2W5TAP2_9BACT</name>
<accession>A0A2W5TAP2</accession>
<gene>
    <name evidence="1" type="ORF">DI536_25100</name>
</gene>
<protein>
    <submittedName>
        <fullName evidence="1">Uncharacterized protein</fullName>
    </submittedName>
</protein>
<dbReference type="Proteomes" id="UP000249061">
    <property type="component" value="Unassembled WGS sequence"/>
</dbReference>
<dbReference type="AlphaFoldDB" id="A0A2W5TAP2"/>
<reference evidence="1 2" key="1">
    <citation type="submission" date="2017-08" db="EMBL/GenBank/DDBJ databases">
        <title>Infants hospitalized years apart are colonized by the same room-sourced microbial strains.</title>
        <authorList>
            <person name="Brooks B."/>
            <person name="Olm M.R."/>
            <person name="Firek B.A."/>
            <person name="Baker R."/>
            <person name="Thomas B.C."/>
            <person name="Morowitz M.J."/>
            <person name="Banfield J.F."/>
        </authorList>
    </citation>
    <scope>NUCLEOTIDE SEQUENCE [LARGE SCALE GENOMIC DNA]</scope>
    <source>
        <strain evidence="1">S2_003_000_R2_14</strain>
    </source>
</reference>